<sequence length="135" mass="14223">MSEIIGPVFPGGGPPGPPGFPGGPGGGPPGLPGFPGGPGGGPPGPPGFPGGPGQAPTSPPPSFVPQKTQAKTFAIDPGGIRFCLYRYTYIWLRRDSFWFYPTFVGRNSIAGFRWTGFGWVYFGIDLDRIESFQCF</sequence>
<name>A0A941DTY9_9BACI</name>
<protein>
    <submittedName>
        <fullName evidence="2">Collagen-like protein</fullName>
    </submittedName>
</protein>
<keyword evidence="3" id="KW-1185">Reference proteome</keyword>
<dbReference type="AlphaFoldDB" id="A0A941DTY9"/>
<reference evidence="2" key="1">
    <citation type="submission" date="2021-04" db="EMBL/GenBank/DDBJ databases">
        <title>Isolation and polyphasic classification of algal microorganism.</title>
        <authorList>
            <person name="Wang S."/>
        </authorList>
    </citation>
    <scope>NUCLEOTIDE SEQUENCE</scope>
    <source>
        <strain evidence="2">720a</strain>
    </source>
</reference>
<proteinExistence type="predicted"/>
<accession>A0A941DTY9</accession>
<dbReference type="EMBL" id="JAGSOT010000030">
    <property type="protein sequence ID" value="MBR7796615.1"/>
    <property type="molecule type" value="Genomic_DNA"/>
</dbReference>
<evidence type="ECO:0000313" key="2">
    <source>
        <dbReference type="EMBL" id="MBR7796615.1"/>
    </source>
</evidence>
<feature type="compositionally biased region" description="Pro residues" evidence="1">
    <location>
        <begin position="40"/>
        <end position="49"/>
    </location>
</feature>
<dbReference type="Proteomes" id="UP000675284">
    <property type="component" value="Unassembled WGS sequence"/>
</dbReference>
<evidence type="ECO:0000313" key="3">
    <source>
        <dbReference type="Proteomes" id="UP000675284"/>
    </source>
</evidence>
<comment type="caution">
    <text evidence="2">The sequence shown here is derived from an EMBL/GenBank/DDBJ whole genome shotgun (WGS) entry which is preliminary data.</text>
</comment>
<keyword evidence="2" id="KW-0176">Collagen</keyword>
<feature type="compositionally biased region" description="Pro residues" evidence="1">
    <location>
        <begin position="12"/>
        <end position="32"/>
    </location>
</feature>
<feature type="region of interest" description="Disordered" evidence="1">
    <location>
        <begin position="1"/>
        <end position="68"/>
    </location>
</feature>
<evidence type="ECO:0000256" key="1">
    <source>
        <dbReference type="SAM" id="MobiDB-lite"/>
    </source>
</evidence>
<organism evidence="2 3">
    <name type="scientific">Virgibacillus salarius</name>
    <dbReference type="NCBI Taxonomy" id="447199"/>
    <lineage>
        <taxon>Bacteria</taxon>
        <taxon>Bacillati</taxon>
        <taxon>Bacillota</taxon>
        <taxon>Bacilli</taxon>
        <taxon>Bacillales</taxon>
        <taxon>Bacillaceae</taxon>
        <taxon>Virgibacillus</taxon>
    </lineage>
</organism>
<gene>
    <name evidence="2" type="ORF">KCX74_11255</name>
</gene>